<evidence type="ECO:0000256" key="1">
    <source>
        <dbReference type="SAM" id="MobiDB-lite"/>
    </source>
</evidence>
<dbReference type="NCBIfam" id="NF047433">
    <property type="entry name" value="Lepto_7_Nterm"/>
    <property type="match status" value="1"/>
</dbReference>
<dbReference type="Proteomes" id="UP000001338">
    <property type="component" value="Unassembled WGS sequence"/>
</dbReference>
<dbReference type="EMBL" id="AFLV02000001">
    <property type="protein sequence ID" value="EKR66638.1"/>
    <property type="molecule type" value="Genomic_DNA"/>
</dbReference>
<dbReference type="InterPro" id="IPR010920">
    <property type="entry name" value="LSM_dom_sf"/>
</dbReference>
<dbReference type="RefSeq" id="WP_004498376.1">
    <property type="nucleotide sequence ID" value="NZ_AFLV02000001.1"/>
</dbReference>
<evidence type="ECO:0000256" key="2">
    <source>
        <dbReference type="SAM" id="Phobius"/>
    </source>
</evidence>
<evidence type="ECO:0000313" key="3">
    <source>
        <dbReference type="EMBL" id="EKR66638.1"/>
    </source>
</evidence>
<dbReference type="SUPFAM" id="SSF50182">
    <property type="entry name" value="Sm-like ribonucleoproteins"/>
    <property type="match status" value="1"/>
</dbReference>
<feature type="region of interest" description="Disordered" evidence="1">
    <location>
        <begin position="103"/>
        <end position="125"/>
    </location>
</feature>
<keyword evidence="2" id="KW-1133">Transmembrane helix</keyword>
<organism evidence="3 4">
    <name type="scientific">Leptospira weilii str. 2006001853</name>
    <dbReference type="NCBI Taxonomy" id="1001589"/>
    <lineage>
        <taxon>Bacteria</taxon>
        <taxon>Pseudomonadati</taxon>
        <taxon>Spirochaetota</taxon>
        <taxon>Spirochaetia</taxon>
        <taxon>Leptospirales</taxon>
        <taxon>Leptospiraceae</taxon>
        <taxon>Leptospira</taxon>
    </lineage>
</organism>
<comment type="caution">
    <text evidence="3">The sequence shown here is derived from an EMBL/GenBank/DDBJ whole genome shotgun (WGS) entry which is preliminary data.</text>
</comment>
<name>A0A828Z6G2_9LEPT</name>
<sequence length="311" mass="34931">MSRISKFIARPKNPADFVRKTKLVTQRLTSIDARRVLISSSGIFALIILISLPLSASTIVLKNGKTLQGKIVNQSRTEVHIEINGKTQIIPKAEISEINLKDPKKDEPKKVTAKLPPKTNDKTEQTTISSFWKETKWTISGRSAILPGWGQWKIGQKKWAVISFLLFAGTVLYTNNCKEKASAEENNYKFNSTAITIVAFMDPNLNSDSSDETVRTTILVRRILTTATATNPYFSNYDRATSQYNQAQWLLGAVYGLQLIHAFLFAKDYEKIQTLLFDSNPEGWKFSAVTVKNPINGFTEITPTAVYTIKF</sequence>
<evidence type="ECO:0000313" key="4">
    <source>
        <dbReference type="Proteomes" id="UP000001338"/>
    </source>
</evidence>
<dbReference type="Gene3D" id="2.30.30.100">
    <property type="match status" value="1"/>
</dbReference>
<proteinExistence type="predicted"/>
<dbReference type="AlphaFoldDB" id="A0A828Z6G2"/>
<protein>
    <submittedName>
        <fullName evidence="3">Uncharacterized protein</fullName>
    </submittedName>
</protein>
<keyword evidence="2" id="KW-0812">Transmembrane</keyword>
<reference evidence="3 4" key="1">
    <citation type="submission" date="2012-10" db="EMBL/GenBank/DDBJ databases">
        <authorList>
            <person name="Harkins D.M."/>
            <person name="Durkin A.S."/>
            <person name="Brinkac L.M."/>
            <person name="Haft D.H."/>
            <person name="Selengut J.D."/>
            <person name="Sanka R."/>
            <person name="DePew J."/>
            <person name="Purushe J."/>
            <person name="Whelen A.C."/>
            <person name="Vinetz J.M."/>
            <person name="Sutton G.G."/>
            <person name="Nierman W.C."/>
            <person name="Fouts D.E."/>
        </authorList>
    </citation>
    <scope>NUCLEOTIDE SEQUENCE [LARGE SCALE GENOMIC DNA]</scope>
    <source>
        <strain evidence="3 4">2006001853</strain>
    </source>
</reference>
<feature type="transmembrane region" description="Helical" evidence="2">
    <location>
        <begin position="36"/>
        <end position="56"/>
    </location>
</feature>
<keyword evidence="2" id="KW-0472">Membrane</keyword>
<gene>
    <name evidence="3" type="ORF">LEP1GSC036_1485</name>
</gene>
<accession>A0A828Z6G2</accession>